<dbReference type="SUPFAM" id="SSF110296">
    <property type="entry name" value="Oligoxyloglucan reducing end-specific cellobiohydrolase"/>
    <property type="match status" value="1"/>
</dbReference>
<dbReference type="RefSeq" id="WP_134530241.1">
    <property type="nucleotide sequence ID" value="NZ_SOHN01000016.1"/>
</dbReference>
<evidence type="ECO:0000313" key="2">
    <source>
        <dbReference type="EMBL" id="TFD86114.1"/>
    </source>
</evidence>
<reference evidence="2 3" key="1">
    <citation type="submission" date="2019-03" db="EMBL/GenBank/DDBJ databases">
        <title>Genomics of glacier-inhabiting Cryobacterium strains.</title>
        <authorList>
            <person name="Liu Q."/>
            <person name="Xin Y.-H."/>
        </authorList>
    </citation>
    <scope>NUCLEOTIDE SEQUENCE [LARGE SCALE GENOMIC DNA]</scope>
    <source>
        <strain evidence="2 3">Sr54</strain>
    </source>
</reference>
<evidence type="ECO:0000256" key="1">
    <source>
        <dbReference type="SAM" id="MobiDB-lite"/>
    </source>
</evidence>
<keyword evidence="3" id="KW-1185">Reference proteome</keyword>
<gene>
    <name evidence="2" type="ORF">E3T51_13325</name>
</gene>
<proteinExistence type="predicted"/>
<dbReference type="EMBL" id="SOHN01000016">
    <property type="protein sequence ID" value="TFD86114.1"/>
    <property type="molecule type" value="Genomic_DNA"/>
</dbReference>
<name>A0A4R9BK48_9MICO</name>
<feature type="region of interest" description="Disordered" evidence="1">
    <location>
        <begin position="46"/>
        <end position="71"/>
    </location>
</feature>
<comment type="caution">
    <text evidence="2">The sequence shown here is derived from an EMBL/GenBank/DDBJ whole genome shotgun (WGS) entry which is preliminary data.</text>
</comment>
<accession>A0A4R9BK48</accession>
<sequence>MPHSHRRRVLAYSAVGLFVLIDAVLIMSALSSTSVDAAVNASSTPAPIASVVPTPSATPSPTPTRTLAPAVSPVPSSRLISAVSATAAWRVTTGACPATEASPELSVDSGASWTTSNATAPTGVTALQSINAQSESVAEFIGLDDEDCAPQFVKTFISGENYSSYPNELEPAWYVDPADRATVHGPGGLAPAPCDAVVALAASPADADSAALLCADGQLFATTDATATWSPPVTVAGIVTLTATPTGYLAVATTTSAATPADCVGVHLVALTADLEPTVTGCYATAQTPATLAGQVAISVADDTLWLWIGDSTVRSTDAGQTWL</sequence>
<dbReference type="AlphaFoldDB" id="A0A4R9BK48"/>
<dbReference type="Proteomes" id="UP000297626">
    <property type="component" value="Unassembled WGS sequence"/>
</dbReference>
<organism evidence="2 3">
    <name type="scientific">Cryobacterium serini</name>
    <dbReference type="NCBI Taxonomy" id="1259201"/>
    <lineage>
        <taxon>Bacteria</taxon>
        <taxon>Bacillati</taxon>
        <taxon>Actinomycetota</taxon>
        <taxon>Actinomycetes</taxon>
        <taxon>Micrococcales</taxon>
        <taxon>Microbacteriaceae</taxon>
        <taxon>Cryobacterium</taxon>
    </lineage>
</organism>
<evidence type="ECO:0000313" key="3">
    <source>
        <dbReference type="Proteomes" id="UP000297626"/>
    </source>
</evidence>
<protein>
    <submittedName>
        <fullName evidence="2">Uncharacterized protein</fullName>
    </submittedName>
</protein>